<accession>A0A9E2L2F9</accession>
<dbReference type="AlphaFoldDB" id="A0A9E2L2F9"/>
<dbReference type="Gene3D" id="3.30.70.100">
    <property type="match status" value="1"/>
</dbReference>
<reference evidence="2" key="1">
    <citation type="journal article" date="2021" name="PeerJ">
        <title>Extensive microbial diversity within the chicken gut microbiome revealed by metagenomics and culture.</title>
        <authorList>
            <person name="Gilroy R."/>
            <person name="Ravi A."/>
            <person name="Getino M."/>
            <person name="Pursley I."/>
            <person name="Horton D.L."/>
            <person name="Alikhan N.F."/>
            <person name="Baker D."/>
            <person name="Gharbi K."/>
            <person name="Hall N."/>
            <person name="Watson M."/>
            <person name="Adriaenssens E.M."/>
            <person name="Foster-Nyarko E."/>
            <person name="Jarju S."/>
            <person name="Secka A."/>
            <person name="Antonio M."/>
            <person name="Oren A."/>
            <person name="Chaudhuri R.R."/>
            <person name="La Ragione R."/>
            <person name="Hildebrand F."/>
            <person name="Pallen M.J."/>
        </authorList>
    </citation>
    <scope>NUCLEOTIDE SEQUENCE</scope>
    <source>
        <strain evidence="2">Gambia15-2214</strain>
    </source>
</reference>
<sequence>MVKHIILWQLKDELSESEKTKIKKDIKIHLEGLSGGISGLMDIRVHTEGLETSNADVMLDSSFTDKAALKDYSIHPEHVKVADTYVRPYTKFRCCFDFEI</sequence>
<dbReference type="InterPro" id="IPR013097">
    <property type="entry name" value="Dabb"/>
</dbReference>
<dbReference type="PANTHER" id="PTHR37832:SF1">
    <property type="entry name" value="STRESS-RESPONSE A_B BARREL DOMAIN-CONTAINING PROTEIN"/>
    <property type="match status" value="1"/>
</dbReference>
<dbReference type="InterPro" id="IPR011008">
    <property type="entry name" value="Dimeric_a/b-barrel"/>
</dbReference>
<evidence type="ECO:0000313" key="2">
    <source>
        <dbReference type="EMBL" id="MBU3849891.1"/>
    </source>
</evidence>
<gene>
    <name evidence="2" type="ORF">IAA16_04930</name>
</gene>
<evidence type="ECO:0000313" key="3">
    <source>
        <dbReference type="Proteomes" id="UP000823914"/>
    </source>
</evidence>
<dbReference type="PANTHER" id="PTHR37832">
    <property type="entry name" value="BLL2683 PROTEIN"/>
    <property type="match status" value="1"/>
</dbReference>
<feature type="domain" description="Stress-response A/B barrel" evidence="1">
    <location>
        <begin position="2"/>
        <end position="98"/>
    </location>
</feature>
<comment type="caution">
    <text evidence="2">The sequence shown here is derived from an EMBL/GenBank/DDBJ whole genome shotgun (WGS) entry which is preliminary data.</text>
</comment>
<dbReference type="PROSITE" id="PS51502">
    <property type="entry name" value="S_R_A_B_BARREL"/>
    <property type="match status" value="1"/>
</dbReference>
<protein>
    <submittedName>
        <fullName evidence="2">Dabb family protein</fullName>
    </submittedName>
</protein>
<reference evidence="2" key="2">
    <citation type="submission" date="2021-04" db="EMBL/GenBank/DDBJ databases">
        <authorList>
            <person name="Gilroy R."/>
        </authorList>
    </citation>
    <scope>NUCLEOTIDE SEQUENCE</scope>
    <source>
        <strain evidence="2">Gambia15-2214</strain>
    </source>
</reference>
<evidence type="ECO:0000259" key="1">
    <source>
        <dbReference type="PROSITE" id="PS51502"/>
    </source>
</evidence>
<name>A0A9E2L2F9_9SPIR</name>
<dbReference type="EMBL" id="JAHLFV010000115">
    <property type="protein sequence ID" value="MBU3849891.1"/>
    <property type="molecule type" value="Genomic_DNA"/>
</dbReference>
<dbReference type="Pfam" id="PF07876">
    <property type="entry name" value="Dabb"/>
    <property type="match status" value="1"/>
</dbReference>
<proteinExistence type="predicted"/>
<dbReference type="SMART" id="SM00886">
    <property type="entry name" value="Dabb"/>
    <property type="match status" value="1"/>
</dbReference>
<organism evidence="2 3">
    <name type="scientific">Candidatus Treponema excrementipullorum</name>
    <dbReference type="NCBI Taxonomy" id="2838768"/>
    <lineage>
        <taxon>Bacteria</taxon>
        <taxon>Pseudomonadati</taxon>
        <taxon>Spirochaetota</taxon>
        <taxon>Spirochaetia</taxon>
        <taxon>Spirochaetales</taxon>
        <taxon>Treponemataceae</taxon>
        <taxon>Treponema</taxon>
    </lineage>
</organism>
<dbReference type="SUPFAM" id="SSF54909">
    <property type="entry name" value="Dimeric alpha+beta barrel"/>
    <property type="match status" value="1"/>
</dbReference>
<dbReference type="Proteomes" id="UP000823914">
    <property type="component" value="Unassembled WGS sequence"/>
</dbReference>